<evidence type="ECO:0000313" key="6">
    <source>
        <dbReference type="EMBL" id="GFZ08610.1"/>
    </source>
</evidence>
<evidence type="ECO:0000256" key="4">
    <source>
        <dbReference type="ARBA" id="ARBA00023136"/>
    </source>
</evidence>
<dbReference type="EMBL" id="BJWL01000020">
    <property type="protein sequence ID" value="GFZ08610.1"/>
    <property type="molecule type" value="Genomic_DNA"/>
</dbReference>
<evidence type="ECO:0000313" key="7">
    <source>
        <dbReference type="Proteomes" id="UP000585474"/>
    </source>
</evidence>
<proteinExistence type="predicted"/>
<dbReference type="Pfam" id="PF01602">
    <property type="entry name" value="Adaptin_N"/>
    <property type="match status" value="1"/>
</dbReference>
<organism evidence="6 7">
    <name type="scientific">Actinidia rufa</name>
    <dbReference type="NCBI Taxonomy" id="165716"/>
    <lineage>
        <taxon>Eukaryota</taxon>
        <taxon>Viridiplantae</taxon>
        <taxon>Streptophyta</taxon>
        <taxon>Embryophyta</taxon>
        <taxon>Tracheophyta</taxon>
        <taxon>Spermatophyta</taxon>
        <taxon>Magnoliopsida</taxon>
        <taxon>eudicotyledons</taxon>
        <taxon>Gunneridae</taxon>
        <taxon>Pentapetalae</taxon>
        <taxon>asterids</taxon>
        <taxon>Ericales</taxon>
        <taxon>Actinidiaceae</taxon>
        <taxon>Actinidia</taxon>
    </lineage>
</organism>
<dbReference type="GO" id="GO:0006886">
    <property type="term" value="P:intracellular protein transport"/>
    <property type="evidence" value="ECO:0007669"/>
    <property type="project" value="InterPro"/>
</dbReference>
<reference evidence="6 7" key="1">
    <citation type="submission" date="2019-07" db="EMBL/GenBank/DDBJ databases">
        <title>De Novo Assembly of kiwifruit Actinidia rufa.</title>
        <authorList>
            <person name="Sugita-Konishi S."/>
            <person name="Sato K."/>
            <person name="Mori E."/>
            <person name="Abe Y."/>
            <person name="Kisaki G."/>
            <person name="Hamano K."/>
            <person name="Suezawa K."/>
            <person name="Otani M."/>
            <person name="Fukuda T."/>
            <person name="Manabe T."/>
            <person name="Gomi K."/>
            <person name="Tabuchi M."/>
            <person name="Akimitsu K."/>
            <person name="Kataoka I."/>
        </authorList>
    </citation>
    <scope>NUCLEOTIDE SEQUENCE [LARGE SCALE GENOMIC DNA]</scope>
    <source>
        <strain evidence="7">cv. Fuchu</strain>
    </source>
</reference>
<dbReference type="GO" id="GO:0030117">
    <property type="term" value="C:membrane coat"/>
    <property type="evidence" value="ECO:0007669"/>
    <property type="project" value="InterPro"/>
</dbReference>
<dbReference type="Gene3D" id="1.25.10.10">
    <property type="entry name" value="Leucine-rich Repeat Variant"/>
    <property type="match status" value="1"/>
</dbReference>
<dbReference type="Proteomes" id="UP000585474">
    <property type="component" value="Unassembled WGS sequence"/>
</dbReference>
<dbReference type="AlphaFoldDB" id="A0A7J0GCT4"/>
<dbReference type="SUPFAM" id="SSF48371">
    <property type="entry name" value="ARM repeat"/>
    <property type="match status" value="1"/>
</dbReference>
<dbReference type="InterPro" id="IPR011989">
    <property type="entry name" value="ARM-like"/>
</dbReference>
<evidence type="ECO:0000256" key="2">
    <source>
        <dbReference type="ARBA" id="ARBA00022448"/>
    </source>
</evidence>
<dbReference type="InterPro" id="IPR050840">
    <property type="entry name" value="Adaptor_Complx_Large_Subunit"/>
</dbReference>
<dbReference type="GO" id="GO:0012505">
    <property type="term" value="C:endomembrane system"/>
    <property type="evidence" value="ECO:0007669"/>
    <property type="project" value="UniProtKB-SubCell"/>
</dbReference>
<gene>
    <name evidence="6" type="ORF">Acr_20g0004180</name>
</gene>
<evidence type="ECO:0000256" key="1">
    <source>
        <dbReference type="ARBA" id="ARBA00004308"/>
    </source>
</evidence>
<keyword evidence="4" id="KW-0472">Membrane</keyword>
<evidence type="ECO:0000259" key="5">
    <source>
        <dbReference type="Pfam" id="PF01602"/>
    </source>
</evidence>
<keyword evidence="3" id="KW-0653">Protein transport</keyword>
<keyword evidence="2" id="KW-0813">Transport</keyword>
<name>A0A7J0GCT4_9ERIC</name>
<dbReference type="InterPro" id="IPR016024">
    <property type="entry name" value="ARM-type_fold"/>
</dbReference>
<sequence length="336" mass="37135">MGGKVMMLRKVTTPFVMQIKLLKILALLGCGDKLASEHMYTVVGDIMRKCDSSSNIGNAVLYECICCVSSIHPNPKLLEAAADAISKFLKSNSHNLKYMGIDALGRLIKISPEIAEQHQLAVIDCLEDQDDTLKRKTFELLYKMTKSSNVEVIVDRMIDYMININDNHNKTEIASRCVELAEQFAPSNQWFIQTMNRVFQHAGDLVNIKVAHNLMRLIAEGFGDDDDTADNQLRAPAVESYLRIIGEPKLPSAFLQVICWVLGEYGTADGKYSASYITGKLCDVAEAHSSDDTVRAYAVTALKKIYAFEIAAGRKVDMLPEVGLCGTSPAFLTLAI</sequence>
<comment type="caution">
    <text evidence="6">The sequence shown here is derived from an EMBL/GenBank/DDBJ whole genome shotgun (WGS) entry which is preliminary data.</text>
</comment>
<dbReference type="InterPro" id="IPR002553">
    <property type="entry name" value="Clathrin/coatomer_adapt-like_N"/>
</dbReference>
<dbReference type="GO" id="GO:0016192">
    <property type="term" value="P:vesicle-mediated transport"/>
    <property type="evidence" value="ECO:0007669"/>
    <property type="project" value="InterPro"/>
</dbReference>
<protein>
    <submittedName>
        <fullName evidence="6">Adaptin family protein</fullName>
    </submittedName>
</protein>
<accession>A0A7J0GCT4</accession>
<comment type="subcellular location">
    <subcellularLocation>
        <location evidence="1">Endomembrane system</location>
    </subcellularLocation>
</comment>
<dbReference type="PANTHER" id="PTHR22780">
    <property type="entry name" value="ADAPTIN, ALPHA/GAMMA/EPSILON"/>
    <property type="match status" value="1"/>
</dbReference>
<keyword evidence="7" id="KW-1185">Reference proteome</keyword>
<evidence type="ECO:0000256" key="3">
    <source>
        <dbReference type="ARBA" id="ARBA00022927"/>
    </source>
</evidence>
<feature type="domain" description="Clathrin/coatomer adaptor adaptin-like N-terminal" evidence="5">
    <location>
        <begin position="12"/>
        <end position="319"/>
    </location>
</feature>
<dbReference type="OrthoDB" id="29308at2759"/>